<reference evidence="2" key="1">
    <citation type="journal article" date="2014" name="Science">
        <title>Ancient hybridizations among the ancestral genomes of bread wheat.</title>
        <authorList>
            <consortium name="International Wheat Genome Sequencing Consortium,"/>
            <person name="Marcussen T."/>
            <person name="Sandve S.R."/>
            <person name="Heier L."/>
            <person name="Spannagl M."/>
            <person name="Pfeifer M."/>
            <person name="Jakobsen K.S."/>
            <person name="Wulff B.B."/>
            <person name="Steuernagel B."/>
            <person name="Mayer K.F."/>
            <person name="Olsen O.A."/>
        </authorList>
    </citation>
    <scope>NUCLEOTIDE SEQUENCE [LARGE SCALE GENOMIC DNA]</scope>
    <source>
        <strain evidence="2">cv. AL8/78</strain>
    </source>
</reference>
<dbReference type="InterPro" id="IPR036691">
    <property type="entry name" value="Endo/exonu/phosph_ase_sf"/>
</dbReference>
<protein>
    <recommendedName>
        <fullName evidence="3">Endonuclease/exonuclease/phosphatase domain-containing protein</fullName>
    </recommendedName>
</protein>
<sequence length="91" mass="10791">IDMGGGKYTWINSQKHPTLEKLDRVLMSFDWEDLFPLVSVRKLVRDVSDHNPLLLSSSPVKTSPLHNREFRFELSWLKNEEFYLKAKSIWE</sequence>
<dbReference type="PANTHER" id="PTHR33710">
    <property type="entry name" value="BNAC02G09200D PROTEIN"/>
    <property type="match status" value="1"/>
</dbReference>
<dbReference type="Gramene" id="AET4Gv20443000.1">
    <property type="protein sequence ID" value="AET4Gv20443000.1"/>
    <property type="gene ID" value="AET4Gv20443000"/>
</dbReference>
<evidence type="ECO:0000313" key="2">
    <source>
        <dbReference type="Proteomes" id="UP000015105"/>
    </source>
</evidence>
<dbReference type="Proteomes" id="UP000015105">
    <property type="component" value="Chromosome 4D"/>
</dbReference>
<proteinExistence type="predicted"/>
<dbReference type="Gene3D" id="3.60.10.10">
    <property type="entry name" value="Endonuclease/exonuclease/phosphatase"/>
    <property type="match status" value="1"/>
</dbReference>
<keyword evidence="2" id="KW-1185">Reference proteome</keyword>
<reference evidence="1" key="5">
    <citation type="journal article" date="2021" name="G3 (Bethesda)">
        <title>Aegilops tauschii genome assembly Aet v5.0 features greater sequence contiguity and improved annotation.</title>
        <authorList>
            <person name="Wang L."/>
            <person name="Zhu T."/>
            <person name="Rodriguez J.C."/>
            <person name="Deal K.R."/>
            <person name="Dubcovsky J."/>
            <person name="McGuire P.E."/>
            <person name="Lux T."/>
            <person name="Spannagl M."/>
            <person name="Mayer K.F.X."/>
            <person name="Baldrich P."/>
            <person name="Meyers B.C."/>
            <person name="Huo N."/>
            <person name="Gu Y.Q."/>
            <person name="Zhou H."/>
            <person name="Devos K.M."/>
            <person name="Bennetzen J.L."/>
            <person name="Unver T."/>
            <person name="Budak H."/>
            <person name="Gulick P.J."/>
            <person name="Galiba G."/>
            <person name="Kalapos B."/>
            <person name="Nelson D.R."/>
            <person name="Li P."/>
            <person name="You F.M."/>
            <person name="Luo M.C."/>
            <person name="Dvorak J."/>
        </authorList>
    </citation>
    <scope>NUCLEOTIDE SEQUENCE [LARGE SCALE GENOMIC DNA]</scope>
    <source>
        <strain evidence="1">cv. AL8/78</strain>
    </source>
</reference>
<dbReference type="AlphaFoldDB" id="A0A453I481"/>
<reference evidence="1" key="4">
    <citation type="submission" date="2019-03" db="UniProtKB">
        <authorList>
            <consortium name="EnsemblPlants"/>
        </authorList>
    </citation>
    <scope>IDENTIFICATION</scope>
</reference>
<organism evidence="1 2">
    <name type="scientific">Aegilops tauschii subsp. strangulata</name>
    <name type="common">Goatgrass</name>
    <dbReference type="NCBI Taxonomy" id="200361"/>
    <lineage>
        <taxon>Eukaryota</taxon>
        <taxon>Viridiplantae</taxon>
        <taxon>Streptophyta</taxon>
        <taxon>Embryophyta</taxon>
        <taxon>Tracheophyta</taxon>
        <taxon>Spermatophyta</taxon>
        <taxon>Magnoliopsida</taxon>
        <taxon>Liliopsida</taxon>
        <taxon>Poales</taxon>
        <taxon>Poaceae</taxon>
        <taxon>BOP clade</taxon>
        <taxon>Pooideae</taxon>
        <taxon>Triticodae</taxon>
        <taxon>Triticeae</taxon>
        <taxon>Triticinae</taxon>
        <taxon>Aegilops</taxon>
    </lineage>
</organism>
<reference evidence="2" key="2">
    <citation type="journal article" date="2017" name="Nat. Plants">
        <title>The Aegilops tauschii genome reveals multiple impacts of transposons.</title>
        <authorList>
            <person name="Zhao G."/>
            <person name="Zou C."/>
            <person name="Li K."/>
            <person name="Wang K."/>
            <person name="Li T."/>
            <person name="Gao L."/>
            <person name="Zhang X."/>
            <person name="Wang H."/>
            <person name="Yang Z."/>
            <person name="Liu X."/>
            <person name="Jiang W."/>
            <person name="Mao L."/>
            <person name="Kong X."/>
            <person name="Jiao Y."/>
            <person name="Jia J."/>
        </authorList>
    </citation>
    <scope>NUCLEOTIDE SEQUENCE [LARGE SCALE GENOMIC DNA]</scope>
    <source>
        <strain evidence="2">cv. AL8/78</strain>
    </source>
</reference>
<dbReference type="SUPFAM" id="SSF56219">
    <property type="entry name" value="DNase I-like"/>
    <property type="match status" value="1"/>
</dbReference>
<dbReference type="PANTHER" id="PTHR33710:SF72">
    <property type="entry name" value="OS04G0204200 PROTEIN"/>
    <property type="match status" value="1"/>
</dbReference>
<dbReference type="EnsemblPlants" id="AET4Gv20443000.1">
    <property type="protein sequence ID" value="AET4Gv20443000.1"/>
    <property type="gene ID" value="AET4Gv20443000"/>
</dbReference>
<evidence type="ECO:0000313" key="1">
    <source>
        <dbReference type="EnsemblPlants" id="AET4Gv20443000.1"/>
    </source>
</evidence>
<evidence type="ECO:0008006" key="3">
    <source>
        <dbReference type="Google" id="ProtNLM"/>
    </source>
</evidence>
<reference evidence="1" key="3">
    <citation type="journal article" date="2017" name="Nature">
        <title>Genome sequence of the progenitor of the wheat D genome Aegilops tauschii.</title>
        <authorList>
            <person name="Luo M.C."/>
            <person name="Gu Y.Q."/>
            <person name="Puiu D."/>
            <person name="Wang H."/>
            <person name="Twardziok S.O."/>
            <person name="Deal K.R."/>
            <person name="Huo N."/>
            <person name="Zhu T."/>
            <person name="Wang L."/>
            <person name="Wang Y."/>
            <person name="McGuire P.E."/>
            <person name="Liu S."/>
            <person name="Long H."/>
            <person name="Ramasamy R.K."/>
            <person name="Rodriguez J.C."/>
            <person name="Van S.L."/>
            <person name="Yuan L."/>
            <person name="Wang Z."/>
            <person name="Xia Z."/>
            <person name="Xiao L."/>
            <person name="Anderson O.D."/>
            <person name="Ouyang S."/>
            <person name="Liang Y."/>
            <person name="Zimin A.V."/>
            <person name="Pertea G."/>
            <person name="Qi P."/>
            <person name="Bennetzen J.L."/>
            <person name="Dai X."/>
            <person name="Dawson M.W."/>
            <person name="Muller H.G."/>
            <person name="Kugler K."/>
            <person name="Rivarola-Duarte L."/>
            <person name="Spannagl M."/>
            <person name="Mayer K.F.X."/>
            <person name="Lu F.H."/>
            <person name="Bevan M.W."/>
            <person name="Leroy P."/>
            <person name="Li P."/>
            <person name="You F.M."/>
            <person name="Sun Q."/>
            <person name="Liu Z."/>
            <person name="Lyons E."/>
            <person name="Wicker T."/>
            <person name="Salzberg S.L."/>
            <person name="Devos K.M."/>
            <person name="Dvorak J."/>
        </authorList>
    </citation>
    <scope>NUCLEOTIDE SEQUENCE [LARGE SCALE GENOMIC DNA]</scope>
    <source>
        <strain evidence="1">cv. AL8/78</strain>
    </source>
</reference>
<accession>A0A453I481</accession>
<name>A0A453I481_AEGTS</name>